<dbReference type="InterPro" id="IPR010982">
    <property type="entry name" value="Lambda_DNA-bd_dom_sf"/>
</dbReference>
<dbReference type="PANTHER" id="PTHR20930">
    <property type="entry name" value="OVARIAN CARCINOMA ANTIGEN CA125-RELATED"/>
    <property type="match status" value="1"/>
</dbReference>
<dbReference type="GO" id="GO:0003677">
    <property type="term" value="F:DNA binding"/>
    <property type="evidence" value="ECO:0007669"/>
    <property type="project" value="InterPro"/>
</dbReference>
<dbReference type="PANTHER" id="PTHR20930:SF0">
    <property type="entry name" value="PROTEIN ILRUN"/>
    <property type="match status" value="1"/>
</dbReference>
<sequence length="210" mass="23298">MKTRLQALNMTTVAAAQQSTISRQTWHKLLRADIDEARISTLIKVAATLETHPLSMMRIYFYGNPLPQRCTKLGDNAKIASSFIADITYPDNSIVQVGQHFEKIWEIVNMGTAPWIGWQLQCVDEHLSVHSVAGSEHYQGNGVQYGLLPLQNSIPIPATQPGEKVRLSVQLRAPDYPCTAISHWKSLNECGDIALPNVTGLYCMVKVVAL</sequence>
<protein>
    <recommendedName>
        <fullName evidence="1">Nbr1 FW domain-containing protein</fullName>
    </recommendedName>
</protein>
<dbReference type="EMBL" id="MTEJ01000344">
    <property type="protein sequence ID" value="OQX04346.1"/>
    <property type="molecule type" value="Genomic_DNA"/>
</dbReference>
<dbReference type="SUPFAM" id="SSF47413">
    <property type="entry name" value="lambda repressor-like DNA-binding domains"/>
    <property type="match status" value="1"/>
</dbReference>
<dbReference type="AlphaFoldDB" id="A0A1Y1QFC3"/>
<gene>
    <name evidence="2" type="ORF">BWK73_36455</name>
</gene>
<reference evidence="2 3" key="1">
    <citation type="submission" date="2017-01" db="EMBL/GenBank/DDBJ databases">
        <title>Novel large sulfur bacteria in the metagenomes of groundwater-fed chemosynthetic microbial mats in the Lake Huron basin.</title>
        <authorList>
            <person name="Sharrar A.M."/>
            <person name="Flood B.E."/>
            <person name="Bailey J.V."/>
            <person name="Jones D.S."/>
            <person name="Biddanda B."/>
            <person name="Ruberg S.A."/>
            <person name="Marcus D.N."/>
            <person name="Dick G.J."/>
        </authorList>
    </citation>
    <scope>NUCLEOTIDE SEQUENCE [LARGE SCALE GENOMIC DNA]</scope>
    <source>
        <strain evidence="2">A8</strain>
    </source>
</reference>
<dbReference type="Gene3D" id="2.60.40.10">
    <property type="entry name" value="Immunoglobulins"/>
    <property type="match status" value="1"/>
</dbReference>
<organism evidence="2 3">
    <name type="scientific">Thiothrix lacustris</name>
    <dbReference type="NCBI Taxonomy" id="525917"/>
    <lineage>
        <taxon>Bacteria</taxon>
        <taxon>Pseudomonadati</taxon>
        <taxon>Pseudomonadota</taxon>
        <taxon>Gammaproteobacteria</taxon>
        <taxon>Thiotrichales</taxon>
        <taxon>Thiotrichaceae</taxon>
        <taxon>Thiothrix</taxon>
    </lineage>
</organism>
<dbReference type="Pfam" id="PF16158">
    <property type="entry name" value="N_BRCA1_IG"/>
    <property type="match status" value="1"/>
</dbReference>
<comment type="caution">
    <text evidence="2">The sequence shown here is derived from an EMBL/GenBank/DDBJ whole genome shotgun (WGS) entry which is preliminary data.</text>
</comment>
<evidence type="ECO:0000313" key="3">
    <source>
        <dbReference type="Proteomes" id="UP000192491"/>
    </source>
</evidence>
<feature type="domain" description="Nbr1 FW" evidence="1">
    <location>
        <begin position="88"/>
        <end position="189"/>
    </location>
</feature>
<accession>A0A1Y1QFC3</accession>
<proteinExistence type="predicted"/>
<dbReference type="CDD" id="cd14947">
    <property type="entry name" value="NBR1_like"/>
    <property type="match status" value="1"/>
</dbReference>
<dbReference type="InterPro" id="IPR013783">
    <property type="entry name" value="Ig-like_fold"/>
</dbReference>
<evidence type="ECO:0000313" key="2">
    <source>
        <dbReference type="EMBL" id="OQX04346.1"/>
    </source>
</evidence>
<dbReference type="InterPro" id="IPR032350">
    <property type="entry name" value="Nbr1_FW"/>
</dbReference>
<name>A0A1Y1QFC3_9GAMM</name>
<dbReference type="Proteomes" id="UP000192491">
    <property type="component" value="Unassembled WGS sequence"/>
</dbReference>
<evidence type="ECO:0000259" key="1">
    <source>
        <dbReference type="Pfam" id="PF16158"/>
    </source>
</evidence>